<dbReference type="UniPathway" id="UPA00916">
    <property type="reaction ID" value="UER00889"/>
</dbReference>
<dbReference type="HOGENOM" id="CLU_027634_2_1_5"/>
<dbReference type="InterPro" id="IPR029056">
    <property type="entry name" value="Ribokinase-like"/>
</dbReference>
<feature type="binding site" evidence="9">
    <location>
        <position position="267"/>
    </location>
    <ligand>
        <name>K(+)</name>
        <dbReference type="ChEBI" id="CHEBI:29103"/>
    </ligand>
</feature>
<feature type="binding site" evidence="9">
    <location>
        <position position="179"/>
    </location>
    <ligand>
        <name>ATP</name>
        <dbReference type="ChEBI" id="CHEBI:30616"/>
    </ligand>
</feature>
<comment type="catalytic activity">
    <reaction evidence="9">
        <text>D-ribose + ATP = D-ribose 5-phosphate + ADP + H(+)</text>
        <dbReference type="Rhea" id="RHEA:13697"/>
        <dbReference type="ChEBI" id="CHEBI:15378"/>
        <dbReference type="ChEBI" id="CHEBI:30616"/>
        <dbReference type="ChEBI" id="CHEBI:47013"/>
        <dbReference type="ChEBI" id="CHEBI:78346"/>
        <dbReference type="ChEBI" id="CHEBI:456216"/>
        <dbReference type="EC" id="2.7.1.15"/>
    </reaction>
</comment>
<dbReference type="Pfam" id="PF00294">
    <property type="entry name" value="PfkB"/>
    <property type="match status" value="1"/>
</dbReference>
<dbReference type="STRING" id="442562.Rumeso_04198"/>
<name>A0A017HIG3_9RHOB</name>
<dbReference type="InterPro" id="IPR011877">
    <property type="entry name" value="Ribokinase"/>
</dbReference>
<evidence type="ECO:0000256" key="6">
    <source>
        <dbReference type="ARBA" id="ARBA00022842"/>
    </source>
</evidence>
<dbReference type="EMBL" id="AOSK01000120">
    <property type="protein sequence ID" value="EYD74141.1"/>
    <property type="molecule type" value="Genomic_DNA"/>
</dbReference>
<feature type="binding site" evidence="9">
    <location>
        <begin position="38"/>
        <end position="42"/>
    </location>
    <ligand>
        <name>substrate</name>
    </ligand>
</feature>
<organism evidence="11 12">
    <name type="scientific">Rubellimicrobium mesophilum DSM 19309</name>
    <dbReference type="NCBI Taxonomy" id="442562"/>
    <lineage>
        <taxon>Bacteria</taxon>
        <taxon>Pseudomonadati</taxon>
        <taxon>Pseudomonadota</taxon>
        <taxon>Alphaproteobacteria</taxon>
        <taxon>Rhodobacterales</taxon>
        <taxon>Roseobacteraceae</taxon>
        <taxon>Rubellimicrobium</taxon>
    </lineage>
</organism>
<dbReference type="PANTHER" id="PTHR10584">
    <property type="entry name" value="SUGAR KINASE"/>
    <property type="match status" value="1"/>
</dbReference>
<comment type="activity regulation">
    <text evidence="9">Activated by a monovalent cation that binds near, but not in, the active site. The most likely occupant of the site in vivo is potassium. Ion binding induces a conformational change that may alter substrate affinity.</text>
</comment>
<evidence type="ECO:0000256" key="4">
    <source>
        <dbReference type="ARBA" id="ARBA00022777"/>
    </source>
</evidence>
<dbReference type="GO" id="GO:0005737">
    <property type="term" value="C:cytoplasm"/>
    <property type="evidence" value="ECO:0007669"/>
    <property type="project" value="UniProtKB-SubCell"/>
</dbReference>
<comment type="pathway">
    <text evidence="9">Carbohydrate metabolism; D-ribose degradation; D-ribose 5-phosphate from beta-D-ribopyranose: step 2/2.</text>
</comment>
<evidence type="ECO:0000259" key="10">
    <source>
        <dbReference type="Pfam" id="PF00294"/>
    </source>
</evidence>
<comment type="similarity">
    <text evidence="9">Belongs to the carbohydrate kinase PfkB family. Ribokinase subfamily.</text>
</comment>
<dbReference type="GO" id="GO:0046872">
    <property type="term" value="F:metal ion binding"/>
    <property type="evidence" value="ECO:0007669"/>
    <property type="project" value="UniProtKB-KW"/>
</dbReference>
<comment type="caution">
    <text evidence="9">Lacks conserved residue(s) required for the propagation of feature annotation.</text>
</comment>
<keyword evidence="9" id="KW-0963">Cytoplasm</keyword>
<evidence type="ECO:0000256" key="1">
    <source>
        <dbReference type="ARBA" id="ARBA00022679"/>
    </source>
</evidence>
<evidence type="ECO:0000256" key="7">
    <source>
        <dbReference type="ARBA" id="ARBA00022958"/>
    </source>
</evidence>
<keyword evidence="3 9" id="KW-0547">Nucleotide-binding</keyword>
<comment type="function">
    <text evidence="9">Catalyzes the phosphorylation of ribose at O-5 in a reaction requiring ATP and magnesium. The resulting D-ribose-5-phosphate can then be used either for sythesis of nucleotides, histidine, and tryptophan, or as a component of the pentose phosphate pathway.</text>
</comment>
<gene>
    <name evidence="9" type="primary">rbsK</name>
    <name evidence="11" type="ORF">Rumeso_04198</name>
</gene>
<keyword evidence="2 9" id="KW-0479">Metal-binding</keyword>
<keyword evidence="8 9" id="KW-0119">Carbohydrate metabolism</keyword>
<feature type="binding site" evidence="9">
    <location>
        <position position="237"/>
    </location>
    <ligand>
        <name>substrate</name>
    </ligand>
</feature>
<dbReference type="CDD" id="cd01174">
    <property type="entry name" value="ribokinase"/>
    <property type="match status" value="1"/>
</dbReference>
<proteinExistence type="inferred from homology"/>
<evidence type="ECO:0000256" key="3">
    <source>
        <dbReference type="ARBA" id="ARBA00022741"/>
    </source>
</evidence>
<keyword evidence="12" id="KW-1185">Reference proteome</keyword>
<dbReference type="PRINTS" id="PR00990">
    <property type="entry name" value="RIBOKINASE"/>
</dbReference>
<evidence type="ECO:0000313" key="11">
    <source>
        <dbReference type="EMBL" id="EYD74141.1"/>
    </source>
</evidence>
<dbReference type="Gene3D" id="3.40.1190.20">
    <property type="match status" value="1"/>
</dbReference>
<keyword evidence="1 9" id="KW-0808">Transferase</keyword>
<feature type="binding site" evidence="9">
    <location>
        <position position="233"/>
    </location>
    <ligand>
        <name>K(+)</name>
        <dbReference type="ChEBI" id="CHEBI:29103"/>
    </ligand>
</feature>
<comment type="subunit">
    <text evidence="9">Homodimer.</text>
</comment>
<dbReference type="InterPro" id="IPR011611">
    <property type="entry name" value="PfkB_dom"/>
</dbReference>
<dbReference type="PATRIC" id="fig|442562.3.peg.4133"/>
<keyword evidence="6 9" id="KW-0460">Magnesium</keyword>
<feature type="active site" description="Proton acceptor" evidence="9">
    <location>
        <position position="237"/>
    </location>
</feature>
<evidence type="ECO:0000256" key="2">
    <source>
        <dbReference type="ARBA" id="ARBA00022723"/>
    </source>
</evidence>
<dbReference type="HAMAP" id="MF_01987">
    <property type="entry name" value="Ribokinase"/>
    <property type="match status" value="1"/>
</dbReference>
<comment type="subcellular location">
    <subcellularLocation>
        <location evidence="9">Cytoplasm</location>
    </subcellularLocation>
</comment>
<keyword evidence="4 9" id="KW-0418">Kinase</keyword>
<evidence type="ECO:0000256" key="5">
    <source>
        <dbReference type="ARBA" id="ARBA00022840"/>
    </source>
</evidence>
<reference evidence="11 12" key="1">
    <citation type="submission" date="2013-02" db="EMBL/GenBank/DDBJ databases">
        <authorList>
            <person name="Fiebig A."/>
            <person name="Goeker M."/>
            <person name="Klenk H.-P.P."/>
        </authorList>
    </citation>
    <scope>NUCLEOTIDE SEQUENCE [LARGE SCALE GENOMIC DNA]</scope>
    <source>
        <strain evidence="11 12">DSM 19309</strain>
    </source>
</reference>
<comment type="cofactor">
    <cofactor evidence="9">
        <name>Mg(2+)</name>
        <dbReference type="ChEBI" id="CHEBI:18420"/>
    </cofactor>
    <text evidence="9">Requires a divalent cation, most likely magnesium in vivo, as an electrophilic catalyst to aid phosphoryl group transfer. It is the chelate of the metal and the nucleotide that is the actual substrate.</text>
</comment>
<dbReference type="RefSeq" id="WP_037283636.1">
    <property type="nucleotide sequence ID" value="NZ_KK088626.1"/>
</dbReference>
<dbReference type="OrthoDB" id="9792663at2"/>
<feature type="binding site" evidence="9">
    <location>
        <begin position="205"/>
        <end position="210"/>
    </location>
    <ligand>
        <name>ATP</name>
        <dbReference type="ChEBI" id="CHEBI:30616"/>
    </ligand>
</feature>
<feature type="binding site" evidence="9">
    <location>
        <position position="231"/>
    </location>
    <ligand>
        <name>K(+)</name>
        <dbReference type="ChEBI" id="CHEBI:29103"/>
    </ligand>
</feature>
<dbReference type="Proteomes" id="UP000019666">
    <property type="component" value="Unassembled WGS sequence"/>
</dbReference>
<feature type="binding site" evidence="9">
    <location>
        <begin position="236"/>
        <end position="237"/>
    </location>
    <ligand>
        <name>ATP</name>
        <dbReference type="ChEBI" id="CHEBI:30616"/>
    </ligand>
</feature>
<dbReference type="EC" id="2.7.1.15" evidence="9"/>
<evidence type="ECO:0000256" key="9">
    <source>
        <dbReference type="HAMAP-Rule" id="MF_01987"/>
    </source>
</evidence>
<dbReference type="PANTHER" id="PTHR10584:SF166">
    <property type="entry name" value="RIBOKINASE"/>
    <property type="match status" value="1"/>
</dbReference>
<keyword evidence="5 9" id="KW-0067">ATP-binding</keyword>
<dbReference type="GO" id="GO:0019303">
    <property type="term" value="P:D-ribose catabolic process"/>
    <property type="evidence" value="ECO:0007669"/>
    <property type="project" value="UniProtKB-UniRule"/>
</dbReference>
<dbReference type="GO" id="GO:0005524">
    <property type="term" value="F:ATP binding"/>
    <property type="evidence" value="ECO:0007669"/>
    <property type="project" value="UniProtKB-UniRule"/>
</dbReference>
<sequence>MTIWNLGSINADYIYALPHLPAPGETLAARTLTTGLGGKGANMSVGCARAGGKTEHIGALGPEGAWMADRLRSYGVGTTHIATLDAPSGHAIIAVEDGGENLILVFPGTNRQIPPAHIEAALAQAAPGDWFLTQNETNHQLEAARLAKARGLRVGYAAAPFDPAAVQAMLPHADFLILNEVEADQLRDATGTPLGELGVADVIVTLGAEGCLWFHDGREESFPALRVTPVDTTGAGDTFTGYILAALDEGMPMPDAIRLATRASALKVTRHGAADAVPTRAEAEAFEGEAHA</sequence>
<feature type="binding site" evidence="9">
    <location>
        <position position="270"/>
    </location>
    <ligand>
        <name>K(+)</name>
        <dbReference type="ChEBI" id="CHEBI:29103"/>
    </ligand>
</feature>
<feature type="binding site" evidence="9">
    <location>
        <begin position="10"/>
        <end position="12"/>
    </location>
    <ligand>
        <name>substrate</name>
    </ligand>
</feature>
<feature type="binding site" evidence="9">
    <location>
        <position position="272"/>
    </location>
    <ligand>
        <name>K(+)</name>
        <dbReference type="ChEBI" id="CHEBI:29103"/>
    </ligand>
</feature>
<keyword evidence="7 9" id="KW-0630">Potassium</keyword>
<feature type="binding site" evidence="9">
    <location>
        <position position="136"/>
    </location>
    <ligand>
        <name>substrate</name>
    </ligand>
</feature>
<comment type="caution">
    <text evidence="11">The sequence shown here is derived from an EMBL/GenBank/DDBJ whole genome shotgun (WGS) entry which is preliminary data.</text>
</comment>
<protein>
    <recommendedName>
        <fullName evidence="9">Ribokinase</fullName>
        <shortName evidence="9">RK</shortName>
        <ecNumber evidence="9">2.7.1.15</ecNumber>
    </recommendedName>
</protein>
<dbReference type="InterPro" id="IPR002139">
    <property type="entry name" value="Ribo/fructo_kinase"/>
</dbReference>
<dbReference type="GO" id="GO:0004747">
    <property type="term" value="F:ribokinase activity"/>
    <property type="evidence" value="ECO:0007669"/>
    <property type="project" value="UniProtKB-UniRule"/>
</dbReference>
<accession>A0A017HIG3</accession>
<evidence type="ECO:0000256" key="8">
    <source>
        <dbReference type="ARBA" id="ARBA00023277"/>
    </source>
</evidence>
<evidence type="ECO:0000313" key="12">
    <source>
        <dbReference type="Proteomes" id="UP000019666"/>
    </source>
</evidence>
<feature type="domain" description="Carbohydrate kinase PfkB" evidence="10">
    <location>
        <begin position="6"/>
        <end position="279"/>
    </location>
</feature>
<dbReference type="SUPFAM" id="SSF53613">
    <property type="entry name" value="Ribokinase-like"/>
    <property type="match status" value="1"/>
</dbReference>
<dbReference type="AlphaFoldDB" id="A0A017HIG3"/>